<proteinExistence type="predicted"/>
<dbReference type="GO" id="GO:0016747">
    <property type="term" value="F:acyltransferase activity, transferring groups other than amino-acyl groups"/>
    <property type="evidence" value="ECO:0007669"/>
    <property type="project" value="InterPro"/>
</dbReference>
<dbReference type="AlphaFoldDB" id="A0A7W0HVV2"/>
<dbReference type="InterPro" id="IPR016181">
    <property type="entry name" value="Acyl_CoA_acyltransferase"/>
</dbReference>
<dbReference type="SUPFAM" id="SSF55729">
    <property type="entry name" value="Acyl-CoA N-acyltransferases (Nat)"/>
    <property type="match status" value="1"/>
</dbReference>
<dbReference type="InterPro" id="IPR050680">
    <property type="entry name" value="YpeA/RimI_acetyltransf"/>
</dbReference>
<evidence type="ECO:0000256" key="2">
    <source>
        <dbReference type="ARBA" id="ARBA00023315"/>
    </source>
</evidence>
<dbReference type="EMBL" id="JACDUR010000012">
    <property type="protein sequence ID" value="MBA2897609.1"/>
    <property type="molecule type" value="Genomic_DNA"/>
</dbReference>
<dbReference type="RefSeq" id="WP_220134720.1">
    <property type="nucleotide sequence ID" value="NZ_BAABAM010000014.1"/>
</dbReference>
<dbReference type="Pfam" id="PF00583">
    <property type="entry name" value="Acetyltransf_1"/>
    <property type="match status" value="1"/>
</dbReference>
<organism evidence="4 5">
    <name type="scientific">Nonomuraea soli</name>
    <dbReference type="NCBI Taxonomy" id="1032476"/>
    <lineage>
        <taxon>Bacteria</taxon>
        <taxon>Bacillati</taxon>
        <taxon>Actinomycetota</taxon>
        <taxon>Actinomycetes</taxon>
        <taxon>Streptosporangiales</taxon>
        <taxon>Streptosporangiaceae</taxon>
        <taxon>Nonomuraea</taxon>
    </lineage>
</organism>
<dbReference type="CDD" id="cd04301">
    <property type="entry name" value="NAT_SF"/>
    <property type="match status" value="1"/>
</dbReference>
<sequence>MYHREVRKLAARRSLGPGEIAATWGLHEHPGELPHRINNNDGTAWIWGEESGISITGRFGNAFDVFAARTTEEMIEHAFQMTAAGTAEPYILTDVVDDDHERIALLERLGFERFRVWDHVNSIELSEVDVPAAAREATPDDAPGIADALEGAFGERREWFWERAAVGVADDGTIGAVTFFWTDPVNKVGHFEPVGTHPAHQRRGLARAAMLHGMRELRAAGMTSATVNHNAENLPAAALYRSLGFRVTNETYGYRRPREN</sequence>
<gene>
    <name evidence="4" type="ORF">HNR30_009011</name>
</gene>
<dbReference type="InterPro" id="IPR000182">
    <property type="entry name" value="GNAT_dom"/>
</dbReference>
<feature type="domain" description="N-acetyltransferase" evidence="3">
    <location>
        <begin position="132"/>
        <end position="260"/>
    </location>
</feature>
<dbReference type="Gene3D" id="3.40.630.30">
    <property type="match status" value="1"/>
</dbReference>
<dbReference type="PANTHER" id="PTHR43420:SF51">
    <property type="entry name" value="PEPTIDYL-LYSINE N-ACETYLTRANSFERASE YIAC"/>
    <property type="match status" value="1"/>
</dbReference>
<dbReference type="PANTHER" id="PTHR43420">
    <property type="entry name" value="ACETYLTRANSFERASE"/>
    <property type="match status" value="1"/>
</dbReference>
<name>A0A7W0HVV2_9ACTN</name>
<keyword evidence="2" id="KW-0012">Acyltransferase</keyword>
<accession>A0A7W0HVV2</accession>
<dbReference type="Proteomes" id="UP000530928">
    <property type="component" value="Unassembled WGS sequence"/>
</dbReference>
<comment type="caution">
    <text evidence="4">The sequence shown here is derived from an EMBL/GenBank/DDBJ whole genome shotgun (WGS) entry which is preliminary data.</text>
</comment>
<protein>
    <submittedName>
        <fullName evidence="4">GNAT superfamily N-acetyltransferase</fullName>
    </submittedName>
</protein>
<evidence type="ECO:0000259" key="3">
    <source>
        <dbReference type="PROSITE" id="PS51186"/>
    </source>
</evidence>
<evidence type="ECO:0000313" key="4">
    <source>
        <dbReference type="EMBL" id="MBA2897609.1"/>
    </source>
</evidence>
<evidence type="ECO:0000256" key="1">
    <source>
        <dbReference type="ARBA" id="ARBA00022679"/>
    </source>
</evidence>
<keyword evidence="1 4" id="KW-0808">Transferase</keyword>
<keyword evidence="5" id="KW-1185">Reference proteome</keyword>
<evidence type="ECO:0000313" key="5">
    <source>
        <dbReference type="Proteomes" id="UP000530928"/>
    </source>
</evidence>
<dbReference type="PROSITE" id="PS51186">
    <property type="entry name" value="GNAT"/>
    <property type="match status" value="1"/>
</dbReference>
<reference evidence="4 5" key="1">
    <citation type="submission" date="2020-07" db="EMBL/GenBank/DDBJ databases">
        <title>Genomic Encyclopedia of Type Strains, Phase IV (KMG-IV): sequencing the most valuable type-strain genomes for metagenomic binning, comparative biology and taxonomic classification.</title>
        <authorList>
            <person name="Goeker M."/>
        </authorList>
    </citation>
    <scope>NUCLEOTIDE SEQUENCE [LARGE SCALE GENOMIC DNA]</scope>
    <source>
        <strain evidence="4 5">DSM 45533</strain>
    </source>
</reference>